<name>A0A6A6UWS7_9PLEO</name>
<evidence type="ECO:0000313" key="1">
    <source>
        <dbReference type="EMBL" id="KAF2742605.1"/>
    </source>
</evidence>
<proteinExistence type="predicted"/>
<dbReference type="PANTHER" id="PTHR24148:SF64">
    <property type="entry name" value="HETEROKARYON INCOMPATIBILITY DOMAIN-CONTAINING PROTEIN"/>
    <property type="match status" value="1"/>
</dbReference>
<dbReference type="AlphaFoldDB" id="A0A6A6UWS7"/>
<dbReference type="PANTHER" id="PTHR24148">
    <property type="entry name" value="ANKYRIN REPEAT DOMAIN-CONTAINING PROTEIN 39 HOMOLOG-RELATED"/>
    <property type="match status" value="1"/>
</dbReference>
<dbReference type="InterPro" id="IPR052895">
    <property type="entry name" value="HetReg/Transcr_Mod"/>
</dbReference>
<gene>
    <name evidence="1" type="ORF">M011DRAFT_412342</name>
</gene>
<organism evidence="1 2">
    <name type="scientific">Sporormia fimetaria CBS 119925</name>
    <dbReference type="NCBI Taxonomy" id="1340428"/>
    <lineage>
        <taxon>Eukaryota</taxon>
        <taxon>Fungi</taxon>
        <taxon>Dikarya</taxon>
        <taxon>Ascomycota</taxon>
        <taxon>Pezizomycotina</taxon>
        <taxon>Dothideomycetes</taxon>
        <taxon>Pleosporomycetidae</taxon>
        <taxon>Pleosporales</taxon>
        <taxon>Sporormiaceae</taxon>
        <taxon>Sporormia</taxon>
    </lineage>
</organism>
<reference evidence="1" key="1">
    <citation type="journal article" date="2020" name="Stud. Mycol.">
        <title>101 Dothideomycetes genomes: a test case for predicting lifestyles and emergence of pathogens.</title>
        <authorList>
            <person name="Haridas S."/>
            <person name="Albert R."/>
            <person name="Binder M."/>
            <person name="Bloem J."/>
            <person name="Labutti K."/>
            <person name="Salamov A."/>
            <person name="Andreopoulos B."/>
            <person name="Baker S."/>
            <person name="Barry K."/>
            <person name="Bills G."/>
            <person name="Bluhm B."/>
            <person name="Cannon C."/>
            <person name="Castanera R."/>
            <person name="Culley D."/>
            <person name="Daum C."/>
            <person name="Ezra D."/>
            <person name="Gonzalez J."/>
            <person name="Henrissat B."/>
            <person name="Kuo A."/>
            <person name="Liang C."/>
            <person name="Lipzen A."/>
            <person name="Lutzoni F."/>
            <person name="Magnuson J."/>
            <person name="Mondo S."/>
            <person name="Nolan M."/>
            <person name="Ohm R."/>
            <person name="Pangilinan J."/>
            <person name="Park H.-J."/>
            <person name="Ramirez L."/>
            <person name="Alfaro M."/>
            <person name="Sun H."/>
            <person name="Tritt A."/>
            <person name="Yoshinaga Y."/>
            <person name="Zwiers L.-H."/>
            <person name="Turgeon B."/>
            <person name="Goodwin S."/>
            <person name="Spatafora J."/>
            <person name="Crous P."/>
            <person name="Grigoriev I."/>
        </authorList>
    </citation>
    <scope>NUCLEOTIDE SEQUENCE</scope>
    <source>
        <strain evidence="1">CBS 119925</strain>
    </source>
</reference>
<sequence>MPHESSPETRSIAYTRRYVQEIRSRIHRRRVFLTGDGHLGTGPEDLREGDVLCGMMGAEVPLALRENGSGQYSVVGETYVDGCMDGEVVEKGLAMREVYLV</sequence>
<dbReference type="OrthoDB" id="2157530at2759"/>
<dbReference type="Proteomes" id="UP000799440">
    <property type="component" value="Unassembled WGS sequence"/>
</dbReference>
<dbReference type="EMBL" id="MU006606">
    <property type="protein sequence ID" value="KAF2742605.1"/>
    <property type="molecule type" value="Genomic_DNA"/>
</dbReference>
<evidence type="ECO:0000313" key="2">
    <source>
        <dbReference type="Proteomes" id="UP000799440"/>
    </source>
</evidence>
<protein>
    <recommendedName>
        <fullName evidence="3">Heterokaryon incompatibility domain-containing protein</fullName>
    </recommendedName>
</protein>
<evidence type="ECO:0008006" key="3">
    <source>
        <dbReference type="Google" id="ProtNLM"/>
    </source>
</evidence>
<accession>A0A6A6UWS7</accession>
<keyword evidence="2" id="KW-1185">Reference proteome</keyword>
<dbReference type="Pfam" id="PF26639">
    <property type="entry name" value="Het-6_barrel"/>
    <property type="match status" value="1"/>
</dbReference>